<dbReference type="EMBL" id="FNPH01000002">
    <property type="protein sequence ID" value="SDY56184.1"/>
    <property type="molecule type" value="Genomic_DNA"/>
</dbReference>
<evidence type="ECO:0000256" key="6">
    <source>
        <dbReference type="SAM" id="Phobius"/>
    </source>
</evidence>
<dbReference type="Gene3D" id="3.40.50.410">
    <property type="entry name" value="von Willebrand factor, type A domain"/>
    <property type="match status" value="1"/>
</dbReference>
<evidence type="ECO:0000313" key="8">
    <source>
        <dbReference type="EMBL" id="SDY56184.1"/>
    </source>
</evidence>
<feature type="region of interest" description="Disordered" evidence="5">
    <location>
        <begin position="186"/>
        <end position="222"/>
    </location>
</feature>
<keyword evidence="9" id="KW-1185">Reference proteome</keyword>
<proteinExistence type="predicted"/>
<evidence type="ECO:0000256" key="2">
    <source>
        <dbReference type="ARBA" id="ARBA00022692"/>
    </source>
</evidence>
<evidence type="ECO:0000313" key="9">
    <source>
        <dbReference type="Proteomes" id="UP000242415"/>
    </source>
</evidence>
<evidence type="ECO:0000256" key="4">
    <source>
        <dbReference type="ARBA" id="ARBA00023136"/>
    </source>
</evidence>
<name>A0A1H3KX20_9ACTN</name>
<evidence type="ECO:0000259" key="7">
    <source>
        <dbReference type="PROSITE" id="PS50234"/>
    </source>
</evidence>
<protein>
    <submittedName>
        <fullName evidence="8">Ca-activated chloride channel family protein</fullName>
    </submittedName>
</protein>
<dbReference type="Pfam" id="PF13519">
    <property type="entry name" value="VWA_2"/>
    <property type="match status" value="1"/>
</dbReference>
<reference evidence="9" key="1">
    <citation type="submission" date="2016-10" db="EMBL/GenBank/DDBJ databases">
        <authorList>
            <person name="Varghese N."/>
            <person name="Submissions S."/>
        </authorList>
    </citation>
    <scope>NUCLEOTIDE SEQUENCE [LARGE SCALE GENOMIC DNA]</scope>
    <source>
        <strain evidence="9">DSM 45245</strain>
    </source>
</reference>
<dbReference type="InterPro" id="IPR024163">
    <property type="entry name" value="Aerotolerance_reg_N"/>
</dbReference>
<keyword evidence="1" id="KW-1003">Cell membrane</keyword>
<dbReference type="Pfam" id="PF07584">
    <property type="entry name" value="BatA"/>
    <property type="match status" value="1"/>
</dbReference>
<dbReference type="InterPro" id="IPR036465">
    <property type="entry name" value="vWFA_dom_sf"/>
</dbReference>
<keyword evidence="3 6" id="KW-1133">Transmembrane helix</keyword>
<dbReference type="InterPro" id="IPR050768">
    <property type="entry name" value="UPF0353/GerABKA_families"/>
</dbReference>
<keyword evidence="4 6" id="KW-0472">Membrane</keyword>
<dbReference type="STRING" id="405436.SAMN05444365_102654"/>
<gene>
    <name evidence="8" type="ORF">SAMN05444365_102654</name>
</gene>
<accession>A0A1H3KX20</accession>
<dbReference type="SMART" id="SM00327">
    <property type="entry name" value="VWA"/>
    <property type="match status" value="1"/>
</dbReference>
<evidence type="ECO:0000256" key="3">
    <source>
        <dbReference type="ARBA" id="ARBA00022989"/>
    </source>
</evidence>
<dbReference type="PANTHER" id="PTHR22550">
    <property type="entry name" value="SPORE GERMINATION PROTEIN"/>
    <property type="match status" value="1"/>
</dbReference>
<feature type="transmembrane region" description="Helical" evidence="6">
    <location>
        <begin position="299"/>
        <end position="318"/>
    </location>
</feature>
<feature type="transmembrane region" description="Helical" evidence="6">
    <location>
        <begin position="9"/>
        <end position="27"/>
    </location>
</feature>
<evidence type="ECO:0000256" key="5">
    <source>
        <dbReference type="SAM" id="MobiDB-lite"/>
    </source>
</evidence>
<dbReference type="AlphaFoldDB" id="A0A1H3KX20"/>
<evidence type="ECO:0000256" key="1">
    <source>
        <dbReference type="ARBA" id="ARBA00022475"/>
    </source>
</evidence>
<dbReference type="PROSITE" id="PS50234">
    <property type="entry name" value="VWFA"/>
    <property type="match status" value="1"/>
</dbReference>
<sequence length="322" mass="34364">MSMSWESPYRLWLLIGVLGLLWAYLFLQRRRSRYAVRFTNLRLLDRVAPRVPAWRRHLPAGLFLGMLSLLVVGFARPTADVRVARERATVMVAVDVSTSMLATDVSPNRLSAAKSAAHGFVDDLPKQFNVGLVAFAGNASVLVAPDTNRETLDAGIDRLTEGVTGTQGTAIGEAINTSLEAIRSLDAKAAQDPPPSRIVLLSDGANTSGRDPESAASDATEAKVPVDTISFGTPAGYINQGGGRPLRVPVDGDSLRAVAAQTGGGYHEAGSSEELRKVYDNIGTSVGYRTERQDISDRFIGVGLLLGVAAASGSMLWFSRLP</sequence>
<dbReference type="InterPro" id="IPR002035">
    <property type="entry name" value="VWF_A"/>
</dbReference>
<organism evidence="8 9">
    <name type="scientific">Micromonospora pattaloongensis</name>
    <dbReference type="NCBI Taxonomy" id="405436"/>
    <lineage>
        <taxon>Bacteria</taxon>
        <taxon>Bacillati</taxon>
        <taxon>Actinomycetota</taxon>
        <taxon>Actinomycetes</taxon>
        <taxon>Micromonosporales</taxon>
        <taxon>Micromonosporaceae</taxon>
        <taxon>Micromonospora</taxon>
    </lineage>
</organism>
<dbReference type="SUPFAM" id="SSF53300">
    <property type="entry name" value="vWA-like"/>
    <property type="match status" value="1"/>
</dbReference>
<dbReference type="PANTHER" id="PTHR22550:SF5">
    <property type="entry name" value="LEUCINE ZIPPER PROTEIN 4"/>
    <property type="match status" value="1"/>
</dbReference>
<dbReference type="Proteomes" id="UP000242415">
    <property type="component" value="Unassembled WGS sequence"/>
</dbReference>
<keyword evidence="2 6" id="KW-0812">Transmembrane</keyword>
<feature type="domain" description="VWFA" evidence="7">
    <location>
        <begin position="89"/>
        <end position="282"/>
    </location>
</feature>